<dbReference type="RefSeq" id="XP_002126685.1">
    <property type="nucleotide sequence ID" value="XM_002126649.5"/>
</dbReference>
<accession>A0A1W2W8S9</accession>
<dbReference type="AlphaFoldDB" id="F6PP67"/>
<proteinExistence type="inferred from homology"/>
<sequence length="339" mass="39349">MPRKRKSDEIEAKATISKKQKNVEQDTGSEKERIEKLYGISFSRDFFAFWKFCVELKPENPLNSLLCIGLKLVGPFYYLHQQHKQDDSKPPEFYHMKWRHYYDTPELLTVVTSVVNKGFHIGYFKDDPQEEENVVVANSGKDGVYSVLGDNLFAAVNSQIESYLKKSNKKANKDETKVAKSIQTKLKQLTQQEDFSLIPRSDKVRQREKKVVAKTLQKIGIVVPISGEDKVGYRPLPHSNPDLVKLLKKITEAKDDKERMLRFDPIQEMVTFIQFANDECDYGMGLELGVDVFCNGSRYFNKLATNLLTMAYKLTKRDLYARIIETHLKDRRLENMDRM</sequence>
<protein>
    <submittedName>
        <fullName evidence="7">Histone PARylation factor 1</fullName>
    </submittedName>
</protein>
<reference evidence="7" key="2">
    <citation type="journal article" date="2008" name="Genome Biol.">
        <title>Improved genome assembly and evidence-based global gene model set for the chordate Ciona intestinalis: new insight into intron and operon populations.</title>
        <authorList>
            <person name="Satou Y."/>
            <person name="Mineta K."/>
            <person name="Ogasawara M."/>
            <person name="Sasakura Y."/>
            <person name="Shoguchi E."/>
            <person name="Ueno K."/>
            <person name="Yamada L."/>
            <person name="Matsumoto J."/>
            <person name="Wasserscheid J."/>
            <person name="Dewar K."/>
            <person name="Wiley G.B."/>
            <person name="Macmil S.L."/>
            <person name="Roe B.A."/>
            <person name="Zeller R.W."/>
            <person name="Hastings K.E."/>
            <person name="Lemaire P."/>
            <person name="Lindquist E."/>
            <person name="Endo T."/>
            <person name="Hotta K."/>
            <person name="Inaba K."/>
        </authorList>
    </citation>
    <scope>NUCLEOTIDE SEQUENCE [LARGE SCALE GENOMIC DNA]</scope>
    <source>
        <strain evidence="7">wild type</strain>
    </source>
</reference>
<evidence type="ECO:0000256" key="1">
    <source>
        <dbReference type="ARBA" id="ARBA00004123"/>
    </source>
</evidence>
<comment type="subcellular location">
    <subcellularLocation>
        <location evidence="2">Chromosome</location>
    </subcellularLocation>
    <subcellularLocation>
        <location evidence="1">Nucleus</location>
    </subcellularLocation>
</comment>
<evidence type="ECO:0000313" key="7">
    <source>
        <dbReference type="Ensembl" id="ENSCINP00000004725.3"/>
    </source>
</evidence>
<reference evidence="7" key="4">
    <citation type="submission" date="2025-09" db="UniProtKB">
        <authorList>
            <consortium name="Ensembl"/>
        </authorList>
    </citation>
    <scope>IDENTIFICATION</scope>
</reference>
<accession>F6PP67</accession>
<dbReference type="GO" id="GO:0006302">
    <property type="term" value="P:double-strand break repair"/>
    <property type="evidence" value="ECO:0000318"/>
    <property type="project" value="GO_Central"/>
</dbReference>
<dbReference type="GO" id="GO:0140861">
    <property type="term" value="P:DNA repair-dependent chromatin remodeling"/>
    <property type="evidence" value="ECO:0000318"/>
    <property type="project" value="GO_Central"/>
</dbReference>
<evidence type="ECO:0000256" key="4">
    <source>
        <dbReference type="ARBA" id="ARBA00022454"/>
    </source>
</evidence>
<dbReference type="PANTHER" id="PTHR13386">
    <property type="entry name" value="HISTONE PARYLATION FACTOR 1"/>
    <property type="match status" value="1"/>
</dbReference>
<keyword evidence="8" id="KW-1185">Reference proteome</keyword>
<dbReference type="STRING" id="7719.ENSCINP00000004725"/>
<comment type="similarity">
    <text evidence="3">Belongs to the HPF1 family.</text>
</comment>
<dbReference type="GO" id="GO:0005694">
    <property type="term" value="C:chromosome"/>
    <property type="evidence" value="ECO:0007669"/>
    <property type="project" value="UniProtKB-SubCell"/>
</dbReference>
<dbReference type="OMA" id="HKELHML"/>
<organism evidence="7 8">
    <name type="scientific">Ciona intestinalis</name>
    <name type="common">Transparent sea squirt</name>
    <name type="synonym">Ascidia intestinalis</name>
    <dbReference type="NCBI Taxonomy" id="7719"/>
    <lineage>
        <taxon>Eukaryota</taxon>
        <taxon>Metazoa</taxon>
        <taxon>Chordata</taxon>
        <taxon>Tunicata</taxon>
        <taxon>Ascidiacea</taxon>
        <taxon>Phlebobranchia</taxon>
        <taxon>Cionidae</taxon>
        <taxon>Ciona</taxon>
    </lineage>
</organism>
<feature type="region of interest" description="Disordered" evidence="6">
    <location>
        <begin position="1"/>
        <end position="28"/>
    </location>
</feature>
<dbReference type="HOGENOM" id="CLU_053037_0_0_1"/>
<dbReference type="GO" id="GO:0042393">
    <property type="term" value="F:histone binding"/>
    <property type="evidence" value="ECO:0000318"/>
    <property type="project" value="GO_Central"/>
</dbReference>
<evidence type="ECO:0000313" key="8">
    <source>
        <dbReference type="Proteomes" id="UP000008144"/>
    </source>
</evidence>
<reference evidence="8" key="1">
    <citation type="journal article" date="2002" name="Science">
        <title>The draft genome of Ciona intestinalis: insights into chordate and vertebrate origins.</title>
        <authorList>
            <person name="Dehal P."/>
            <person name="Satou Y."/>
            <person name="Campbell R.K."/>
            <person name="Chapman J."/>
            <person name="Degnan B."/>
            <person name="De Tomaso A."/>
            <person name="Davidson B."/>
            <person name="Di Gregorio A."/>
            <person name="Gelpke M."/>
            <person name="Goodstein D.M."/>
            <person name="Harafuji N."/>
            <person name="Hastings K.E."/>
            <person name="Ho I."/>
            <person name="Hotta K."/>
            <person name="Huang W."/>
            <person name="Kawashima T."/>
            <person name="Lemaire P."/>
            <person name="Martinez D."/>
            <person name="Meinertzhagen I.A."/>
            <person name="Necula S."/>
            <person name="Nonaka M."/>
            <person name="Putnam N."/>
            <person name="Rash S."/>
            <person name="Saiga H."/>
            <person name="Satake M."/>
            <person name="Terry A."/>
            <person name="Yamada L."/>
            <person name="Wang H.G."/>
            <person name="Awazu S."/>
            <person name="Azumi K."/>
            <person name="Boore J."/>
            <person name="Branno M."/>
            <person name="Chin-Bow S."/>
            <person name="DeSantis R."/>
            <person name="Doyle S."/>
            <person name="Francino P."/>
            <person name="Keys D.N."/>
            <person name="Haga S."/>
            <person name="Hayashi H."/>
            <person name="Hino K."/>
            <person name="Imai K.S."/>
            <person name="Inaba K."/>
            <person name="Kano S."/>
            <person name="Kobayashi K."/>
            <person name="Kobayashi M."/>
            <person name="Lee B.I."/>
            <person name="Makabe K.W."/>
            <person name="Manohar C."/>
            <person name="Matassi G."/>
            <person name="Medina M."/>
            <person name="Mochizuki Y."/>
            <person name="Mount S."/>
            <person name="Morishita T."/>
            <person name="Miura S."/>
            <person name="Nakayama A."/>
            <person name="Nishizaka S."/>
            <person name="Nomoto H."/>
            <person name="Ohta F."/>
            <person name="Oishi K."/>
            <person name="Rigoutsos I."/>
            <person name="Sano M."/>
            <person name="Sasaki A."/>
            <person name="Sasakura Y."/>
            <person name="Shoguchi E."/>
            <person name="Shin-i T."/>
            <person name="Spagnuolo A."/>
            <person name="Stainier D."/>
            <person name="Suzuki M.M."/>
            <person name="Tassy O."/>
            <person name="Takatori N."/>
            <person name="Tokuoka M."/>
            <person name="Yagi K."/>
            <person name="Yoshizaki F."/>
            <person name="Wada S."/>
            <person name="Zhang C."/>
            <person name="Hyatt P.D."/>
            <person name="Larimer F."/>
            <person name="Detter C."/>
            <person name="Doggett N."/>
            <person name="Glavina T."/>
            <person name="Hawkins T."/>
            <person name="Richardson P."/>
            <person name="Lucas S."/>
            <person name="Kohara Y."/>
            <person name="Levine M."/>
            <person name="Satoh N."/>
            <person name="Rokhsar D.S."/>
        </authorList>
    </citation>
    <scope>NUCLEOTIDE SEQUENCE [LARGE SCALE GENOMIC DNA]</scope>
</reference>
<dbReference type="EMBL" id="EAAA01001321">
    <property type="status" value="NOT_ANNOTATED_CDS"/>
    <property type="molecule type" value="Genomic_DNA"/>
</dbReference>
<evidence type="ECO:0000256" key="3">
    <source>
        <dbReference type="ARBA" id="ARBA00010803"/>
    </source>
</evidence>
<dbReference type="Pfam" id="PF10228">
    <property type="entry name" value="HPF1"/>
    <property type="match status" value="1"/>
</dbReference>
<evidence type="ECO:0000256" key="5">
    <source>
        <dbReference type="ARBA" id="ARBA00023242"/>
    </source>
</evidence>
<dbReference type="GO" id="GO:0005634">
    <property type="term" value="C:nucleus"/>
    <property type="evidence" value="ECO:0000318"/>
    <property type="project" value="GO_Central"/>
</dbReference>
<evidence type="ECO:0000256" key="6">
    <source>
        <dbReference type="SAM" id="MobiDB-lite"/>
    </source>
</evidence>
<keyword evidence="5" id="KW-0539">Nucleus</keyword>
<dbReference type="KEGG" id="cin:100175865"/>
<dbReference type="PANTHER" id="PTHR13386:SF1">
    <property type="entry name" value="HISTONE PARYLATION FACTOR 1"/>
    <property type="match status" value="1"/>
</dbReference>
<dbReference type="Proteomes" id="UP000008144">
    <property type="component" value="Chromosome 14"/>
</dbReference>
<reference evidence="7" key="3">
    <citation type="submission" date="2025-08" db="UniProtKB">
        <authorList>
            <consortium name="Ensembl"/>
        </authorList>
    </citation>
    <scope>IDENTIFICATION</scope>
</reference>
<dbReference type="OrthoDB" id="416496at2759"/>
<dbReference type="FunCoup" id="F6PP67">
    <property type="interactions" value="124"/>
</dbReference>
<dbReference type="GeneID" id="100175865"/>
<dbReference type="Ensembl" id="ENSCINT00000004725.3">
    <property type="protein sequence ID" value="ENSCINP00000004725.3"/>
    <property type="gene ID" value="ENSCING00000002319.3"/>
</dbReference>
<evidence type="ECO:0000256" key="2">
    <source>
        <dbReference type="ARBA" id="ARBA00004286"/>
    </source>
</evidence>
<keyword evidence="4" id="KW-0158">Chromosome</keyword>
<feature type="compositionally biased region" description="Basic and acidic residues" evidence="6">
    <location>
        <begin position="1"/>
        <end position="12"/>
    </location>
</feature>
<dbReference type="InParanoid" id="F6PP67"/>
<gene>
    <name evidence="7" type="primary">LOC100175865</name>
</gene>
<dbReference type="InterPro" id="IPR019361">
    <property type="entry name" value="HPF1"/>
</dbReference>
<dbReference type="GO" id="GO:0072572">
    <property type="term" value="F:poly-ADP-D-ribose binding"/>
    <property type="evidence" value="ECO:0000318"/>
    <property type="project" value="GO_Central"/>
</dbReference>
<name>F6PP67_CIOIN</name>
<dbReference type="GeneTree" id="ENSGT00390000014876"/>